<dbReference type="SUPFAM" id="SSF52540">
    <property type="entry name" value="P-loop containing nucleoside triphosphate hydrolases"/>
    <property type="match status" value="1"/>
</dbReference>
<dbReference type="PANTHER" id="PTHR43335:SF8">
    <property type="entry name" value="ABC TRANSPORTER, ATP-BINDING PROTEIN"/>
    <property type="match status" value="1"/>
</dbReference>
<dbReference type="Pfam" id="PF00005">
    <property type="entry name" value="ABC_tran"/>
    <property type="match status" value="1"/>
</dbReference>
<dbReference type="PANTHER" id="PTHR43335">
    <property type="entry name" value="ABC TRANSPORTER, ATP-BINDING PROTEIN"/>
    <property type="match status" value="1"/>
</dbReference>
<dbReference type="InterPro" id="IPR003439">
    <property type="entry name" value="ABC_transporter-like_ATP-bd"/>
</dbReference>
<evidence type="ECO:0000313" key="6">
    <source>
        <dbReference type="EMBL" id="MBC5627824.1"/>
    </source>
</evidence>
<evidence type="ECO:0000259" key="5">
    <source>
        <dbReference type="PROSITE" id="PS50893"/>
    </source>
</evidence>
<accession>A0ABR7D8V9</accession>
<dbReference type="PROSITE" id="PS00211">
    <property type="entry name" value="ABC_TRANSPORTER_1"/>
    <property type="match status" value="1"/>
</dbReference>
<comment type="similarity">
    <text evidence="1">Belongs to the ABC transporter superfamily.</text>
</comment>
<proteinExistence type="inferred from homology"/>
<keyword evidence="2" id="KW-0813">Transport</keyword>
<keyword evidence="3" id="KW-0547">Nucleotide-binding</keyword>
<comment type="caution">
    <text evidence="6">The sequence shown here is derived from an EMBL/GenBank/DDBJ whole genome shotgun (WGS) entry which is preliminary data.</text>
</comment>
<dbReference type="InterPro" id="IPR017871">
    <property type="entry name" value="ABC_transporter-like_CS"/>
</dbReference>
<dbReference type="Gene3D" id="3.40.50.300">
    <property type="entry name" value="P-loop containing nucleotide triphosphate hydrolases"/>
    <property type="match status" value="1"/>
</dbReference>
<dbReference type="PROSITE" id="PS50893">
    <property type="entry name" value="ABC_TRANSPORTER_2"/>
    <property type="match status" value="1"/>
</dbReference>
<evidence type="ECO:0000313" key="7">
    <source>
        <dbReference type="Proteomes" id="UP000596929"/>
    </source>
</evidence>
<dbReference type="RefSeq" id="WP_032119787.1">
    <property type="nucleotide sequence ID" value="NZ_JACOOO010000004.1"/>
</dbReference>
<dbReference type="InterPro" id="IPR027417">
    <property type="entry name" value="P-loop_NTPase"/>
</dbReference>
<keyword evidence="7" id="KW-1185">Reference proteome</keyword>
<dbReference type="InterPro" id="IPR003593">
    <property type="entry name" value="AAA+_ATPase"/>
</dbReference>
<feature type="domain" description="ABC transporter" evidence="5">
    <location>
        <begin position="6"/>
        <end position="232"/>
    </location>
</feature>
<organism evidence="6 7">
    <name type="scientific">Clostridium hominis</name>
    <dbReference type="NCBI Taxonomy" id="2763036"/>
    <lineage>
        <taxon>Bacteria</taxon>
        <taxon>Bacillati</taxon>
        <taxon>Bacillota</taxon>
        <taxon>Clostridia</taxon>
        <taxon>Eubacteriales</taxon>
        <taxon>Clostridiaceae</taxon>
        <taxon>Clostridium</taxon>
    </lineage>
</organism>
<evidence type="ECO:0000256" key="2">
    <source>
        <dbReference type="ARBA" id="ARBA00022448"/>
    </source>
</evidence>
<name>A0ABR7D8V9_9CLOT</name>
<dbReference type="GO" id="GO:0005524">
    <property type="term" value="F:ATP binding"/>
    <property type="evidence" value="ECO:0007669"/>
    <property type="project" value="UniProtKB-KW"/>
</dbReference>
<keyword evidence="4 6" id="KW-0067">ATP-binding</keyword>
<dbReference type="Proteomes" id="UP000596929">
    <property type="component" value="Unassembled WGS sequence"/>
</dbReference>
<protein>
    <submittedName>
        <fullName evidence="6">ATP-binding cassette domain-containing protein</fullName>
    </submittedName>
</protein>
<evidence type="ECO:0000256" key="4">
    <source>
        <dbReference type="ARBA" id="ARBA00022840"/>
    </source>
</evidence>
<sequence length="305" mass="34365">MKNYIVKTNKICKKYKSNFVLKDVSINIKKGDIYGLIGKNGAGKTTLMRIIAGLISETSGDLELFEENKSKIKNRKRIGVLIETPAFFDDMDAYNNLEYLRIYKGIPGESCVEEKLKLVGLESVEGKLIKDYSLGMKQKLGLAMALLGDPEFLILDEPTNGLDPVGIVKMRELLKKLNREKGITILISSHILSELSQLSTTYGIMNSGRLVEELSMEELKEKSKMVLEIKVDNREKCTWVLENILSINDYKVLNDNIINIYEDLDKASIITKELAKEDVLISHMVTRGESLEDYVVNVMEGNCNG</sequence>
<dbReference type="EMBL" id="JACOOO010000004">
    <property type="protein sequence ID" value="MBC5627824.1"/>
    <property type="molecule type" value="Genomic_DNA"/>
</dbReference>
<evidence type="ECO:0000256" key="3">
    <source>
        <dbReference type="ARBA" id="ARBA00022741"/>
    </source>
</evidence>
<gene>
    <name evidence="6" type="ORF">H8S20_02850</name>
</gene>
<evidence type="ECO:0000256" key="1">
    <source>
        <dbReference type="ARBA" id="ARBA00005417"/>
    </source>
</evidence>
<reference evidence="6 7" key="1">
    <citation type="submission" date="2020-08" db="EMBL/GenBank/DDBJ databases">
        <title>Genome public.</title>
        <authorList>
            <person name="Liu C."/>
            <person name="Sun Q."/>
        </authorList>
    </citation>
    <scope>NUCLEOTIDE SEQUENCE [LARGE SCALE GENOMIC DNA]</scope>
    <source>
        <strain evidence="6 7">NSJ-6</strain>
    </source>
</reference>
<dbReference type="SMART" id="SM00382">
    <property type="entry name" value="AAA"/>
    <property type="match status" value="1"/>
</dbReference>